<evidence type="ECO:0000256" key="1">
    <source>
        <dbReference type="SAM" id="MobiDB-lite"/>
    </source>
</evidence>
<dbReference type="EMBL" id="JAEQMY010000057">
    <property type="protein sequence ID" value="MBL0406961.1"/>
    <property type="molecule type" value="Genomic_DNA"/>
</dbReference>
<dbReference type="Proteomes" id="UP000605848">
    <property type="component" value="Unassembled WGS sequence"/>
</dbReference>
<keyword evidence="2" id="KW-1133">Transmembrane helix</keyword>
<comment type="caution">
    <text evidence="3">The sequence shown here is derived from an EMBL/GenBank/DDBJ whole genome shotgun (WGS) entry which is preliminary data.</text>
</comment>
<evidence type="ECO:0000256" key="2">
    <source>
        <dbReference type="SAM" id="Phobius"/>
    </source>
</evidence>
<gene>
    <name evidence="3" type="ORF">JKG68_23780</name>
</gene>
<keyword evidence="2" id="KW-0812">Transmembrane</keyword>
<feature type="region of interest" description="Disordered" evidence="1">
    <location>
        <begin position="1"/>
        <end position="75"/>
    </location>
</feature>
<keyword evidence="4" id="KW-1185">Reference proteome</keyword>
<protein>
    <submittedName>
        <fullName evidence="3">Uncharacterized protein</fullName>
    </submittedName>
</protein>
<evidence type="ECO:0000313" key="4">
    <source>
        <dbReference type="Proteomes" id="UP000605848"/>
    </source>
</evidence>
<name>A0A936ZBY7_9HYPH</name>
<sequence>MTTRSDNPNQTDIPRTHTIKPMDAPPMTQGSTTAQLKGDINSGRTGDKNEVFDPGLSPLGTDEEAGGTPLTPDQIDLARRQESVDRWQNSGEKEGYAHRNTGSRKALYGFVGFIGLVLVLFIGAFSMF</sequence>
<feature type="transmembrane region" description="Helical" evidence="2">
    <location>
        <begin position="106"/>
        <end position="127"/>
    </location>
</feature>
<feature type="compositionally biased region" description="Polar residues" evidence="1">
    <location>
        <begin position="1"/>
        <end position="13"/>
    </location>
</feature>
<keyword evidence="2" id="KW-0472">Membrane</keyword>
<reference evidence="3" key="1">
    <citation type="submission" date="2021-01" db="EMBL/GenBank/DDBJ databases">
        <title>Microvirga sp.</title>
        <authorList>
            <person name="Kim M.K."/>
        </authorList>
    </citation>
    <scope>NUCLEOTIDE SEQUENCE</scope>
    <source>
        <strain evidence="3">5420S-16</strain>
    </source>
</reference>
<organism evidence="3 4">
    <name type="scientific">Microvirga aerilata</name>
    <dbReference type="NCBI Taxonomy" id="670292"/>
    <lineage>
        <taxon>Bacteria</taxon>
        <taxon>Pseudomonadati</taxon>
        <taxon>Pseudomonadota</taxon>
        <taxon>Alphaproteobacteria</taxon>
        <taxon>Hyphomicrobiales</taxon>
        <taxon>Methylobacteriaceae</taxon>
        <taxon>Microvirga</taxon>
    </lineage>
</organism>
<proteinExistence type="predicted"/>
<dbReference type="AlphaFoldDB" id="A0A936ZBY7"/>
<accession>A0A936ZBY7</accession>
<dbReference type="RefSeq" id="WP_202063818.1">
    <property type="nucleotide sequence ID" value="NZ_JAEQMY010000057.1"/>
</dbReference>
<evidence type="ECO:0000313" key="3">
    <source>
        <dbReference type="EMBL" id="MBL0406961.1"/>
    </source>
</evidence>